<gene>
    <name evidence="4" type="primary">RIPPLY2</name>
</gene>
<feature type="domain" description="SH2" evidence="3">
    <location>
        <begin position="30"/>
        <end position="68"/>
    </location>
</feature>
<dbReference type="Gene3D" id="3.30.505.10">
    <property type="entry name" value="SH2 domain"/>
    <property type="match status" value="1"/>
</dbReference>
<dbReference type="PROSITE" id="PS50001">
    <property type="entry name" value="SH2"/>
    <property type="match status" value="1"/>
</dbReference>
<evidence type="ECO:0000313" key="4">
    <source>
        <dbReference type="Ensembl" id="ENSDCDP00010041070.1"/>
    </source>
</evidence>
<protein>
    <recommendedName>
        <fullName evidence="3">SH2 domain-containing protein</fullName>
    </recommendedName>
</protein>
<reference evidence="4" key="2">
    <citation type="submission" date="2025-08" db="UniProtKB">
        <authorList>
            <consortium name="Ensembl"/>
        </authorList>
    </citation>
    <scope>IDENTIFICATION</scope>
</reference>
<evidence type="ECO:0000256" key="1">
    <source>
        <dbReference type="ARBA" id="ARBA00022999"/>
    </source>
</evidence>
<dbReference type="Ensembl" id="ENSDCDT00010051010.1">
    <property type="protein sequence ID" value="ENSDCDP00010041070.1"/>
    <property type="gene ID" value="ENSDCDG00010026135.1"/>
</dbReference>
<evidence type="ECO:0000256" key="2">
    <source>
        <dbReference type="PROSITE-ProRule" id="PRU00191"/>
    </source>
</evidence>
<dbReference type="PANTHER" id="PTHR14388">
    <property type="entry name" value="T CELL-SPECIFIC ADAPTER PROTEIN TSAD"/>
    <property type="match status" value="1"/>
</dbReference>
<sequence length="68" mass="7742">MEGQCDHNAAAWFSEHQAAQVMTNGFVPDWFHGIISRKAAEELLVPKPPGYFLIRVSESREGYTLSYR</sequence>
<accession>A0AAY4D693</accession>
<evidence type="ECO:0000313" key="5">
    <source>
        <dbReference type="Proteomes" id="UP000694580"/>
    </source>
</evidence>
<keyword evidence="1 2" id="KW-0727">SH2 domain</keyword>
<keyword evidence="5" id="KW-1185">Reference proteome</keyword>
<dbReference type="GeneTree" id="ENSGT00940000161678"/>
<dbReference type="PANTHER" id="PTHR14388:SF3">
    <property type="entry name" value="HEMATOPOIETIC SH2 DOMAIN-CONTAINING PROTEIN"/>
    <property type="match status" value="1"/>
</dbReference>
<dbReference type="AlphaFoldDB" id="A0AAY4D693"/>
<evidence type="ECO:0000259" key="3">
    <source>
        <dbReference type="PROSITE" id="PS50001"/>
    </source>
</evidence>
<proteinExistence type="predicted"/>
<dbReference type="Pfam" id="PF00017">
    <property type="entry name" value="SH2"/>
    <property type="match status" value="1"/>
</dbReference>
<name>A0AAY4D693_9TELE</name>
<dbReference type="Proteomes" id="UP000694580">
    <property type="component" value="Chromosome 13"/>
</dbReference>
<reference evidence="4 5" key="1">
    <citation type="submission" date="2020-06" db="EMBL/GenBank/DDBJ databases">
        <authorList>
            <consortium name="Wellcome Sanger Institute Data Sharing"/>
        </authorList>
    </citation>
    <scope>NUCLEOTIDE SEQUENCE [LARGE SCALE GENOMIC DNA]</scope>
</reference>
<dbReference type="SUPFAM" id="SSF55550">
    <property type="entry name" value="SH2 domain"/>
    <property type="match status" value="1"/>
</dbReference>
<reference evidence="4" key="3">
    <citation type="submission" date="2025-09" db="UniProtKB">
        <authorList>
            <consortium name="Ensembl"/>
        </authorList>
    </citation>
    <scope>IDENTIFICATION</scope>
</reference>
<dbReference type="InterPro" id="IPR036860">
    <property type="entry name" value="SH2_dom_sf"/>
</dbReference>
<organism evidence="4 5">
    <name type="scientific">Denticeps clupeoides</name>
    <name type="common">denticle herring</name>
    <dbReference type="NCBI Taxonomy" id="299321"/>
    <lineage>
        <taxon>Eukaryota</taxon>
        <taxon>Metazoa</taxon>
        <taxon>Chordata</taxon>
        <taxon>Craniata</taxon>
        <taxon>Vertebrata</taxon>
        <taxon>Euteleostomi</taxon>
        <taxon>Actinopterygii</taxon>
        <taxon>Neopterygii</taxon>
        <taxon>Teleostei</taxon>
        <taxon>Clupei</taxon>
        <taxon>Clupeiformes</taxon>
        <taxon>Denticipitoidei</taxon>
        <taxon>Denticipitidae</taxon>
        <taxon>Denticeps</taxon>
    </lineage>
</organism>
<dbReference type="PRINTS" id="PR00401">
    <property type="entry name" value="SH2DOMAIN"/>
</dbReference>
<dbReference type="GO" id="GO:0005737">
    <property type="term" value="C:cytoplasm"/>
    <property type="evidence" value="ECO:0007669"/>
    <property type="project" value="TreeGrafter"/>
</dbReference>
<dbReference type="InterPro" id="IPR000980">
    <property type="entry name" value="SH2"/>
</dbReference>